<keyword evidence="5" id="KW-1185">Reference proteome</keyword>
<dbReference type="InterPro" id="IPR029058">
    <property type="entry name" value="AB_hydrolase_fold"/>
</dbReference>
<evidence type="ECO:0000259" key="3">
    <source>
        <dbReference type="Pfam" id="PF00561"/>
    </source>
</evidence>
<name>A0A8H6X842_9AGAR</name>
<dbReference type="InterPro" id="IPR000073">
    <property type="entry name" value="AB_hydrolase_1"/>
</dbReference>
<evidence type="ECO:0000256" key="1">
    <source>
        <dbReference type="ARBA" id="ARBA00010088"/>
    </source>
</evidence>
<feature type="domain" description="AB hydrolase-1" evidence="3">
    <location>
        <begin position="62"/>
        <end position="248"/>
    </location>
</feature>
<reference evidence="4" key="1">
    <citation type="submission" date="2020-05" db="EMBL/GenBank/DDBJ databases">
        <title>Mycena genomes resolve the evolution of fungal bioluminescence.</title>
        <authorList>
            <person name="Tsai I.J."/>
        </authorList>
    </citation>
    <scope>NUCLEOTIDE SEQUENCE</scope>
    <source>
        <strain evidence="4">CCC161011</strain>
    </source>
</reference>
<comment type="caution">
    <text evidence="4">The sequence shown here is derived from an EMBL/GenBank/DDBJ whole genome shotgun (WGS) entry which is preliminary data.</text>
</comment>
<keyword evidence="2" id="KW-0378">Hydrolase</keyword>
<evidence type="ECO:0000313" key="5">
    <source>
        <dbReference type="Proteomes" id="UP000620124"/>
    </source>
</evidence>
<dbReference type="AlphaFoldDB" id="A0A8H6X842"/>
<comment type="similarity">
    <text evidence="1">Belongs to the peptidase S33 family.</text>
</comment>
<dbReference type="InterPro" id="IPR051601">
    <property type="entry name" value="Serine_prot/Carboxylest_S33"/>
</dbReference>
<dbReference type="OrthoDB" id="425534at2759"/>
<protein>
    <recommendedName>
        <fullName evidence="3">AB hydrolase-1 domain-containing protein</fullName>
    </recommendedName>
</protein>
<dbReference type="SUPFAM" id="SSF53474">
    <property type="entry name" value="alpha/beta-Hydrolases"/>
    <property type="match status" value="1"/>
</dbReference>
<evidence type="ECO:0000256" key="2">
    <source>
        <dbReference type="ARBA" id="ARBA00022801"/>
    </source>
</evidence>
<evidence type="ECO:0000313" key="4">
    <source>
        <dbReference type="EMBL" id="KAF7336182.1"/>
    </source>
</evidence>
<accession>A0A8H6X842</accession>
<dbReference type="GO" id="GO:0016787">
    <property type="term" value="F:hydrolase activity"/>
    <property type="evidence" value="ECO:0007669"/>
    <property type="project" value="UniProtKB-KW"/>
</dbReference>
<dbReference type="Gene3D" id="3.40.50.1820">
    <property type="entry name" value="alpha/beta hydrolase"/>
    <property type="match status" value="1"/>
</dbReference>
<gene>
    <name evidence="4" type="ORF">MVEN_02165700</name>
</gene>
<proteinExistence type="inferred from homology"/>
<dbReference type="Proteomes" id="UP000620124">
    <property type="component" value="Unassembled WGS sequence"/>
</dbReference>
<dbReference type="PANTHER" id="PTHR43248">
    <property type="entry name" value="2-SUCCINYL-6-HYDROXY-2,4-CYCLOHEXADIENE-1-CARBOXYLATE SYNTHASE"/>
    <property type="match status" value="1"/>
</dbReference>
<sequence length="508" mass="55319">MSDERHGANIGTVKWSPASECAPGTECGSVIVPKDYFNPSAGTASIAIARFKATKSPRRGTLFVNPGRPGAPGTFLASKMVADLLGEDWDLLGFDPRGIGKTSPQIQCFNSSMDYNFFVANTVLQQEGLTVPSSSNLSDPAIEALLVDQSRELLALEKVQAELCAKNMGDELRYMGSATVVRDLDLMATIFDGKNAKINYWGGSYGSLLGTYLVNMFPRRTGFVAIDGALDPIRSPPHKWGFHWLASAEKTYRFYLTACSRAGPEACPLAQYTDEPYEAIESRLESFFDKLALAPLPVPFGFRPGVLTSGAARCKIISSFQPGLNARIDRLLLHLAQPRQWSESAVAFSQAMAGNEPSTPHYDSAGLNVICLDAPPARSRSDMPTAEDIALQFLWTMREMSPHFGAGLITPIENGLRVNSLMPDSTRMIIQDGPGHCSLVLPTLCTLKLVRGYFAGTLPENGTICETSYTFPDPSKPESNFLELNAEDTRLLESARAVGRLMQDSHRS</sequence>
<dbReference type="PANTHER" id="PTHR43248:SF25">
    <property type="entry name" value="AB HYDROLASE-1 DOMAIN-CONTAINING PROTEIN-RELATED"/>
    <property type="match status" value="1"/>
</dbReference>
<organism evidence="4 5">
    <name type="scientific">Mycena venus</name>
    <dbReference type="NCBI Taxonomy" id="2733690"/>
    <lineage>
        <taxon>Eukaryota</taxon>
        <taxon>Fungi</taxon>
        <taxon>Dikarya</taxon>
        <taxon>Basidiomycota</taxon>
        <taxon>Agaricomycotina</taxon>
        <taxon>Agaricomycetes</taxon>
        <taxon>Agaricomycetidae</taxon>
        <taxon>Agaricales</taxon>
        <taxon>Marasmiineae</taxon>
        <taxon>Mycenaceae</taxon>
        <taxon>Mycena</taxon>
    </lineage>
</organism>
<dbReference type="EMBL" id="JACAZI010000023">
    <property type="protein sequence ID" value="KAF7336182.1"/>
    <property type="molecule type" value="Genomic_DNA"/>
</dbReference>
<dbReference type="Pfam" id="PF00561">
    <property type="entry name" value="Abhydrolase_1"/>
    <property type="match status" value="1"/>
</dbReference>